<dbReference type="EMBL" id="JBHTIR010000205">
    <property type="protein sequence ID" value="MFD0850957.1"/>
    <property type="molecule type" value="Genomic_DNA"/>
</dbReference>
<name>A0ABW3CAX0_9ACTN</name>
<comment type="caution">
    <text evidence="2">The sequence shown here is derived from an EMBL/GenBank/DDBJ whole genome shotgun (WGS) entry which is preliminary data.</text>
</comment>
<evidence type="ECO:0000313" key="2">
    <source>
        <dbReference type="EMBL" id="MFD0850957.1"/>
    </source>
</evidence>
<dbReference type="InterPro" id="IPR007278">
    <property type="entry name" value="DUF397"/>
</dbReference>
<organism evidence="2 3">
    <name type="scientific">Actinomadura adrarensis</name>
    <dbReference type="NCBI Taxonomy" id="1819600"/>
    <lineage>
        <taxon>Bacteria</taxon>
        <taxon>Bacillati</taxon>
        <taxon>Actinomycetota</taxon>
        <taxon>Actinomycetes</taxon>
        <taxon>Streptosporangiales</taxon>
        <taxon>Thermomonosporaceae</taxon>
        <taxon>Actinomadura</taxon>
    </lineage>
</organism>
<dbReference type="Proteomes" id="UP001597083">
    <property type="component" value="Unassembled WGS sequence"/>
</dbReference>
<evidence type="ECO:0000313" key="3">
    <source>
        <dbReference type="Proteomes" id="UP001597083"/>
    </source>
</evidence>
<dbReference type="Pfam" id="PF04149">
    <property type="entry name" value="DUF397"/>
    <property type="match status" value="1"/>
</dbReference>
<reference evidence="3" key="1">
    <citation type="journal article" date="2019" name="Int. J. Syst. Evol. Microbiol.">
        <title>The Global Catalogue of Microorganisms (GCM) 10K type strain sequencing project: providing services to taxonomists for standard genome sequencing and annotation.</title>
        <authorList>
            <consortium name="The Broad Institute Genomics Platform"/>
            <consortium name="The Broad Institute Genome Sequencing Center for Infectious Disease"/>
            <person name="Wu L."/>
            <person name="Ma J."/>
        </authorList>
    </citation>
    <scope>NUCLEOTIDE SEQUENCE [LARGE SCALE GENOMIC DNA]</scope>
    <source>
        <strain evidence="3">JCM 31696</strain>
    </source>
</reference>
<accession>A0ABW3CAX0</accession>
<protein>
    <submittedName>
        <fullName evidence="2">DUF397 domain-containing protein</fullName>
    </submittedName>
</protein>
<keyword evidence="3" id="KW-1185">Reference proteome</keyword>
<feature type="non-terminal residue" evidence="2">
    <location>
        <position position="45"/>
    </location>
</feature>
<feature type="domain" description="DUF397" evidence="1">
    <location>
        <begin position="6"/>
        <end position="45"/>
    </location>
</feature>
<gene>
    <name evidence="2" type="ORF">ACFQ07_01860</name>
</gene>
<evidence type="ECO:0000259" key="1">
    <source>
        <dbReference type="Pfam" id="PF04149"/>
    </source>
</evidence>
<sequence length="45" mass="4585">MTKAVHWRRSGYCATNGCVEVARLAGSTGPVIAIRDGTLPGAGAL</sequence>
<proteinExistence type="predicted"/>